<organism evidence="1 2">
    <name type="scientific">Funneliformis geosporum</name>
    <dbReference type="NCBI Taxonomy" id="1117311"/>
    <lineage>
        <taxon>Eukaryota</taxon>
        <taxon>Fungi</taxon>
        <taxon>Fungi incertae sedis</taxon>
        <taxon>Mucoromycota</taxon>
        <taxon>Glomeromycotina</taxon>
        <taxon>Glomeromycetes</taxon>
        <taxon>Glomerales</taxon>
        <taxon>Glomeraceae</taxon>
        <taxon>Funneliformis</taxon>
    </lineage>
</organism>
<gene>
    <name evidence="1" type="ORF">FWILDA_LOCUS916</name>
</gene>
<dbReference type="Proteomes" id="UP001153678">
    <property type="component" value="Unassembled WGS sequence"/>
</dbReference>
<evidence type="ECO:0000313" key="1">
    <source>
        <dbReference type="EMBL" id="CAI2163130.1"/>
    </source>
</evidence>
<keyword evidence="2" id="KW-1185">Reference proteome</keyword>
<proteinExistence type="predicted"/>
<dbReference type="EMBL" id="CAMKVN010000072">
    <property type="protein sequence ID" value="CAI2163130.1"/>
    <property type="molecule type" value="Genomic_DNA"/>
</dbReference>
<reference evidence="1" key="1">
    <citation type="submission" date="2022-08" db="EMBL/GenBank/DDBJ databases">
        <authorList>
            <person name="Kallberg Y."/>
            <person name="Tangrot J."/>
            <person name="Rosling A."/>
        </authorList>
    </citation>
    <scope>NUCLEOTIDE SEQUENCE</scope>
    <source>
        <strain evidence="1">Wild A</strain>
    </source>
</reference>
<comment type="caution">
    <text evidence="1">The sequence shown here is derived from an EMBL/GenBank/DDBJ whole genome shotgun (WGS) entry which is preliminary data.</text>
</comment>
<protein>
    <submittedName>
        <fullName evidence="1">14496_t:CDS:1</fullName>
    </submittedName>
</protein>
<evidence type="ECO:0000313" key="2">
    <source>
        <dbReference type="Proteomes" id="UP001153678"/>
    </source>
</evidence>
<sequence>MRTDNSESFENVARQTEGWQYDFRQTEGSCTPISDGEPSFSEGELEKVLKTELKKNIKFSVNKKFQRTNLAIVEKEKIEKTTDDLVI</sequence>
<dbReference type="AlphaFoldDB" id="A0A9W4SBM2"/>
<name>A0A9W4SBM2_9GLOM</name>
<accession>A0A9W4SBM2</accession>